<reference evidence="1" key="1">
    <citation type="journal article" date="2019" name="Beilstein J. Org. Chem.">
        <title>Nanangenines: drimane sesquiterpenoids as the dominant metabolite cohort of a novel Australian fungus, Aspergillus nanangensis.</title>
        <authorList>
            <person name="Lacey H.J."/>
            <person name="Gilchrist C.L.M."/>
            <person name="Crombie A."/>
            <person name="Kalaitzis J.A."/>
            <person name="Vuong D."/>
            <person name="Rutledge P.J."/>
            <person name="Turner P."/>
            <person name="Pitt J.I."/>
            <person name="Lacey E."/>
            <person name="Chooi Y.H."/>
            <person name="Piggott A.M."/>
        </authorList>
    </citation>
    <scope>NUCLEOTIDE SEQUENCE</scope>
    <source>
        <strain evidence="1">MST-FP2251</strain>
    </source>
</reference>
<dbReference type="Proteomes" id="UP001194746">
    <property type="component" value="Unassembled WGS sequence"/>
</dbReference>
<accession>A0AAD4GRN9</accession>
<dbReference type="AlphaFoldDB" id="A0AAD4GRN9"/>
<gene>
    <name evidence="1" type="ORF">FE257_011128</name>
</gene>
<organism evidence="1 2">
    <name type="scientific">Aspergillus nanangensis</name>
    <dbReference type="NCBI Taxonomy" id="2582783"/>
    <lineage>
        <taxon>Eukaryota</taxon>
        <taxon>Fungi</taxon>
        <taxon>Dikarya</taxon>
        <taxon>Ascomycota</taxon>
        <taxon>Pezizomycotina</taxon>
        <taxon>Eurotiomycetes</taxon>
        <taxon>Eurotiomycetidae</taxon>
        <taxon>Eurotiales</taxon>
        <taxon>Aspergillaceae</taxon>
        <taxon>Aspergillus</taxon>
        <taxon>Aspergillus subgen. Circumdati</taxon>
    </lineage>
</organism>
<comment type="caution">
    <text evidence="1">The sequence shown here is derived from an EMBL/GenBank/DDBJ whole genome shotgun (WGS) entry which is preliminary data.</text>
</comment>
<name>A0AAD4GRN9_ASPNN</name>
<keyword evidence="2" id="KW-1185">Reference proteome</keyword>
<evidence type="ECO:0000313" key="1">
    <source>
        <dbReference type="EMBL" id="KAF9886751.1"/>
    </source>
</evidence>
<protein>
    <submittedName>
        <fullName evidence="1">Uncharacterized protein</fullName>
    </submittedName>
</protein>
<dbReference type="EMBL" id="VCAU01000072">
    <property type="protein sequence ID" value="KAF9886751.1"/>
    <property type="molecule type" value="Genomic_DNA"/>
</dbReference>
<proteinExistence type="predicted"/>
<sequence>MVFFAYAKTNQDDATWRYIIVAPNMNTLDFFWYRQLHEVKPAAELNRESPEFYTFNSNNIDLGRCTYTGHDSHEFMNKLIFTLLDDVGGRQWPPFINDEHVNRISGNTFYIRSKSDPRVFWYDKGDGKIYASQQGRTRFRIQNKNRALEREVMINSDSISISPVSNKDVEIAIDQDAGLHISSIGGEMTLGDLKSNFLSLGHGDNIRVTQNKDNGEEWELVA</sequence>
<evidence type="ECO:0000313" key="2">
    <source>
        <dbReference type="Proteomes" id="UP001194746"/>
    </source>
</evidence>
<reference evidence="1" key="2">
    <citation type="submission" date="2020-02" db="EMBL/GenBank/DDBJ databases">
        <authorList>
            <person name="Gilchrist C.L.M."/>
            <person name="Chooi Y.-H."/>
        </authorList>
    </citation>
    <scope>NUCLEOTIDE SEQUENCE</scope>
    <source>
        <strain evidence="1">MST-FP2251</strain>
    </source>
</reference>